<dbReference type="Gramene" id="KVH96066">
    <property type="protein sequence ID" value="KVH96066"/>
    <property type="gene ID" value="Ccrd_001840"/>
</dbReference>
<dbReference type="EMBL" id="LEKV01004362">
    <property type="protein sequence ID" value="KVH96066.1"/>
    <property type="molecule type" value="Genomic_DNA"/>
</dbReference>
<evidence type="ECO:0000256" key="1">
    <source>
        <dbReference type="ARBA" id="ARBA00009744"/>
    </source>
</evidence>
<dbReference type="SMART" id="SM01037">
    <property type="entry name" value="Bet_v_1"/>
    <property type="match status" value="1"/>
</dbReference>
<dbReference type="Proteomes" id="UP000243975">
    <property type="component" value="Unassembled WGS sequence"/>
</dbReference>
<dbReference type="PRINTS" id="PR00634">
    <property type="entry name" value="BETALLERGEN"/>
</dbReference>
<dbReference type="SUPFAM" id="SSF55961">
    <property type="entry name" value="Bet v1-like"/>
    <property type="match status" value="1"/>
</dbReference>
<dbReference type="FunFam" id="3.30.530.20:FF:000007">
    <property type="entry name" value="Major pollen allergen Bet v 1-A"/>
    <property type="match status" value="1"/>
</dbReference>
<dbReference type="GO" id="GO:0006952">
    <property type="term" value="P:defense response"/>
    <property type="evidence" value="ECO:0007669"/>
    <property type="project" value="InterPro"/>
</dbReference>
<sequence>MATTTTGKLDVEVKVKSDANKFWKSIRDSATIFPKVCSDLYKNVEILEGDGHSVGSVRVVNFAEGSPVVKSAKEKIEEFDEAKKKVAYSVIGGDMMQYYKTFKATLEVIPEGEGSIVKWICEFEKASEEVPDPNLIRDLAAKNFQEIDAYLLAA</sequence>
<dbReference type="GO" id="GO:0010427">
    <property type="term" value="F:abscisic acid binding"/>
    <property type="evidence" value="ECO:0007669"/>
    <property type="project" value="InterPro"/>
</dbReference>
<dbReference type="STRING" id="59895.A0A103XSG9"/>
<evidence type="ECO:0000313" key="3">
    <source>
        <dbReference type="EMBL" id="KVH96066.1"/>
    </source>
</evidence>
<organism evidence="3 4">
    <name type="scientific">Cynara cardunculus var. scolymus</name>
    <name type="common">Globe artichoke</name>
    <name type="synonym">Cynara scolymus</name>
    <dbReference type="NCBI Taxonomy" id="59895"/>
    <lineage>
        <taxon>Eukaryota</taxon>
        <taxon>Viridiplantae</taxon>
        <taxon>Streptophyta</taxon>
        <taxon>Embryophyta</taxon>
        <taxon>Tracheophyta</taxon>
        <taxon>Spermatophyta</taxon>
        <taxon>Magnoliopsida</taxon>
        <taxon>eudicotyledons</taxon>
        <taxon>Gunneridae</taxon>
        <taxon>Pentapetalae</taxon>
        <taxon>asterids</taxon>
        <taxon>campanulids</taxon>
        <taxon>Asterales</taxon>
        <taxon>Asteraceae</taxon>
        <taxon>Carduoideae</taxon>
        <taxon>Cardueae</taxon>
        <taxon>Carduinae</taxon>
        <taxon>Cynara</taxon>
    </lineage>
</organism>
<evidence type="ECO:0000313" key="4">
    <source>
        <dbReference type="Proteomes" id="UP000243975"/>
    </source>
</evidence>
<evidence type="ECO:0000259" key="2">
    <source>
        <dbReference type="SMART" id="SM01037"/>
    </source>
</evidence>
<dbReference type="CDD" id="cd07816">
    <property type="entry name" value="Bet_v1-like"/>
    <property type="match status" value="1"/>
</dbReference>
<dbReference type="PANTHER" id="PTHR31907">
    <property type="entry name" value="MLP-LIKE PROTEIN 423"/>
    <property type="match status" value="1"/>
</dbReference>
<dbReference type="GO" id="GO:0038023">
    <property type="term" value="F:signaling receptor activity"/>
    <property type="evidence" value="ECO:0007669"/>
    <property type="project" value="InterPro"/>
</dbReference>
<dbReference type="InterPro" id="IPR023393">
    <property type="entry name" value="START-like_dom_sf"/>
</dbReference>
<comment type="caution">
    <text evidence="3">The sequence shown here is derived from an EMBL/GenBank/DDBJ whole genome shotgun (WGS) entry which is preliminary data.</text>
</comment>
<dbReference type="InterPro" id="IPR000916">
    <property type="entry name" value="Bet_v_I/MLP"/>
</dbReference>
<reference evidence="3 4" key="1">
    <citation type="journal article" date="2016" name="Sci. Rep.">
        <title>The genome sequence of the outbreeding globe artichoke constructed de novo incorporating a phase-aware low-pass sequencing strategy of F1 progeny.</title>
        <authorList>
            <person name="Scaglione D."/>
            <person name="Reyes-Chin-Wo S."/>
            <person name="Acquadro A."/>
            <person name="Froenicke L."/>
            <person name="Portis E."/>
            <person name="Beitel C."/>
            <person name="Tirone M."/>
            <person name="Mauro R."/>
            <person name="Lo Monaco A."/>
            <person name="Mauromicale G."/>
            <person name="Faccioli P."/>
            <person name="Cattivelli L."/>
            <person name="Rieseberg L."/>
            <person name="Michelmore R."/>
            <person name="Lanteri S."/>
        </authorList>
    </citation>
    <scope>NUCLEOTIDE SEQUENCE [LARGE SCALE GENOMIC DNA]</scope>
    <source>
        <strain evidence="3">2C</strain>
    </source>
</reference>
<proteinExistence type="inferred from homology"/>
<dbReference type="OrthoDB" id="1567931at2759"/>
<dbReference type="InterPro" id="IPR024949">
    <property type="entry name" value="Bet_v_I_allergen"/>
</dbReference>
<dbReference type="OMA" id="HDYKSID"/>
<name>A0A103XSG9_CYNCS</name>
<keyword evidence="4" id="KW-1185">Reference proteome</keyword>
<dbReference type="GO" id="GO:0009738">
    <property type="term" value="P:abscisic acid-activated signaling pathway"/>
    <property type="evidence" value="ECO:0007669"/>
    <property type="project" value="InterPro"/>
</dbReference>
<gene>
    <name evidence="3" type="ORF">Ccrd_001840</name>
</gene>
<dbReference type="Gene3D" id="3.30.530.20">
    <property type="match status" value="1"/>
</dbReference>
<dbReference type="GO" id="GO:0004864">
    <property type="term" value="F:protein phosphatase inhibitor activity"/>
    <property type="evidence" value="ECO:0007669"/>
    <property type="project" value="InterPro"/>
</dbReference>
<protein>
    <submittedName>
        <fullName evidence="3">Bet v I domain-containing protein</fullName>
    </submittedName>
</protein>
<dbReference type="AlphaFoldDB" id="A0A103XSG9"/>
<dbReference type="Pfam" id="PF00407">
    <property type="entry name" value="Bet_v_1"/>
    <property type="match status" value="1"/>
</dbReference>
<dbReference type="InterPro" id="IPR051761">
    <property type="entry name" value="MLP-like_ligand-binding"/>
</dbReference>
<comment type="similarity">
    <text evidence="1">Belongs to the BetVI family.</text>
</comment>
<accession>A0A103XSG9</accession>
<feature type="domain" description="Bet v I/Major latex protein" evidence="2">
    <location>
        <begin position="4"/>
        <end position="154"/>
    </location>
</feature>